<name>A0ABR4BTC1_9HELO</name>
<dbReference type="Proteomes" id="UP001595075">
    <property type="component" value="Unassembled WGS sequence"/>
</dbReference>
<evidence type="ECO:0000313" key="3">
    <source>
        <dbReference type="Proteomes" id="UP001595075"/>
    </source>
</evidence>
<dbReference type="EMBL" id="JAZHXI010000020">
    <property type="protein sequence ID" value="KAL2060895.1"/>
    <property type="molecule type" value="Genomic_DNA"/>
</dbReference>
<proteinExistence type="predicted"/>
<reference evidence="2 3" key="1">
    <citation type="journal article" date="2024" name="Commun. Biol.">
        <title>Comparative genomic analysis of thermophilic fungi reveals convergent evolutionary adaptations and gene losses.</title>
        <authorList>
            <person name="Steindorff A.S."/>
            <person name="Aguilar-Pontes M.V."/>
            <person name="Robinson A.J."/>
            <person name="Andreopoulos B."/>
            <person name="LaButti K."/>
            <person name="Kuo A."/>
            <person name="Mondo S."/>
            <person name="Riley R."/>
            <person name="Otillar R."/>
            <person name="Haridas S."/>
            <person name="Lipzen A."/>
            <person name="Grimwood J."/>
            <person name="Schmutz J."/>
            <person name="Clum A."/>
            <person name="Reid I.D."/>
            <person name="Moisan M.C."/>
            <person name="Butler G."/>
            <person name="Nguyen T.T.M."/>
            <person name="Dewar K."/>
            <person name="Conant G."/>
            <person name="Drula E."/>
            <person name="Henrissat B."/>
            <person name="Hansel C."/>
            <person name="Singer S."/>
            <person name="Hutchinson M.I."/>
            <person name="de Vries R.P."/>
            <person name="Natvig D.O."/>
            <person name="Powell A.J."/>
            <person name="Tsang A."/>
            <person name="Grigoriev I.V."/>
        </authorList>
    </citation>
    <scope>NUCLEOTIDE SEQUENCE [LARGE SCALE GENOMIC DNA]</scope>
    <source>
        <strain evidence="2 3">CBS 494.80</strain>
    </source>
</reference>
<feature type="region of interest" description="Disordered" evidence="1">
    <location>
        <begin position="1"/>
        <end position="45"/>
    </location>
</feature>
<accession>A0ABR4BTC1</accession>
<keyword evidence="3" id="KW-1185">Reference proteome</keyword>
<comment type="caution">
    <text evidence="2">The sequence shown here is derived from an EMBL/GenBank/DDBJ whole genome shotgun (WGS) entry which is preliminary data.</text>
</comment>
<evidence type="ECO:0000313" key="2">
    <source>
        <dbReference type="EMBL" id="KAL2060895.1"/>
    </source>
</evidence>
<protein>
    <submittedName>
        <fullName evidence="2">Uncharacterized protein</fullName>
    </submittedName>
</protein>
<sequence>MYSVSSSRRTVPAPPLQSNTSDKPPAYIKRRPTEPPPPSYSIVGPVHKAQTQIENLVKEESSNPGPPTCSSSDRPQGVPEYVWITVPFWGTFDMNLLLQMNQQITNTRYIRFEIAIGVKLGYITYLGDRWSGDDPELKKYKLTNSSQMQDPRNPCWDQKRENFHLQHFVKQRTNGEWA</sequence>
<evidence type="ECO:0000256" key="1">
    <source>
        <dbReference type="SAM" id="MobiDB-lite"/>
    </source>
</evidence>
<gene>
    <name evidence="2" type="ORF">VTL71DRAFT_8947</name>
</gene>
<organism evidence="2 3">
    <name type="scientific">Oculimacula yallundae</name>
    <dbReference type="NCBI Taxonomy" id="86028"/>
    <lineage>
        <taxon>Eukaryota</taxon>
        <taxon>Fungi</taxon>
        <taxon>Dikarya</taxon>
        <taxon>Ascomycota</taxon>
        <taxon>Pezizomycotina</taxon>
        <taxon>Leotiomycetes</taxon>
        <taxon>Helotiales</taxon>
        <taxon>Ploettnerulaceae</taxon>
        <taxon>Oculimacula</taxon>
    </lineage>
</organism>